<feature type="domain" description="ABC transporter" evidence="11">
    <location>
        <begin position="5"/>
        <end position="242"/>
    </location>
</feature>
<evidence type="ECO:0000256" key="10">
    <source>
        <dbReference type="ARBA" id="ARBA00023136"/>
    </source>
</evidence>
<evidence type="ECO:0000313" key="13">
    <source>
        <dbReference type="Proteomes" id="UP000535491"/>
    </source>
</evidence>
<evidence type="ECO:0000256" key="5">
    <source>
        <dbReference type="ARBA" id="ARBA00022597"/>
    </source>
</evidence>
<dbReference type="SMART" id="SM00382">
    <property type="entry name" value="AAA"/>
    <property type="match status" value="2"/>
</dbReference>
<keyword evidence="13" id="KW-1185">Reference proteome</keyword>
<feature type="domain" description="ABC transporter" evidence="11">
    <location>
        <begin position="254"/>
        <end position="496"/>
    </location>
</feature>
<evidence type="ECO:0000256" key="4">
    <source>
        <dbReference type="ARBA" id="ARBA00022475"/>
    </source>
</evidence>
<dbReference type="GO" id="GO:0005524">
    <property type="term" value="F:ATP binding"/>
    <property type="evidence" value="ECO:0007669"/>
    <property type="project" value="UniProtKB-KW"/>
</dbReference>
<proteinExistence type="predicted"/>
<keyword evidence="3" id="KW-0813">Transport</keyword>
<keyword evidence="4" id="KW-1003">Cell membrane</keyword>
<dbReference type="PROSITE" id="PS50893">
    <property type="entry name" value="ABC_TRANSPORTER_2"/>
    <property type="match status" value="2"/>
</dbReference>
<sequence length="501" mass="56170">MTLLLDMKGINKSFNGVQVLKNIELTLHSGEVLALLGENGAGKSTLMKILGGVYPKDSGQIMISQEEQEIRSPRDASRLGIAMIHQELNLIPNLTVMENIFLGREFTYNKWKWLNWKMMRKETERLLSRLGVRIDPAAKIENLSVGQQQMIEIAKALSIRAKILVLDEPTAALTDRETKTLFQVIQSLKQEGVGMIYISHRLEEIFQICDRITVLRDGSTVATRETNRTDMEELIRLMVGRELEERFPEKKADFGSERLRVEGVSRKGKVRDISFAIHSGEIVGIAGLMGSGRTEVARLLFGADRMDRGKIYIDGEKVRLKHPGDAIQKGIAYVTEDRKKEGLVLSLSVRKNLSLPSLSNLSSFGWIQKKKEKHLTYSLINQLSIRSNVDDQEVRFLSGGNQQKVVIGKWLATSPKILIMDEPTRGVDIGAKQEIYQLMNRFAEQGLAVLLISSDMEEVLGMSDRILVMHEGRISGEFTREEANQEKVMAAASGGGKNHAV</sequence>
<gene>
    <name evidence="12" type="ORF">H1191_14415</name>
</gene>
<protein>
    <submittedName>
        <fullName evidence="12">Sugar ABC transporter ATP-binding protein</fullName>
    </submittedName>
</protein>
<dbReference type="Proteomes" id="UP000535491">
    <property type="component" value="Unassembled WGS sequence"/>
</dbReference>
<dbReference type="RefSeq" id="WP_181752993.1">
    <property type="nucleotide sequence ID" value="NZ_JACEIQ010000015.1"/>
</dbReference>
<evidence type="ECO:0000256" key="7">
    <source>
        <dbReference type="ARBA" id="ARBA00022741"/>
    </source>
</evidence>
<dbReference type="InterPro" id="IPR050107">
    <property type="entry name" value="ABC_carbohydrate_import_ATPase"/>
</dbReference>
<dbReference type="Pfam" id="PF00005">
    <property type="entry name" value="ABC_tran"/>
    <property type="match status" value="2"/>
</dbReference>
<dbReference type="GO" id="GO:0015749">
    <property type="term" value="P:monosaccharide transmembrane transport"/>
    <property type="evidence" value="ECO:0007669"/>
    <property type="project" value="UniProtKB-ARBA"/>
</dbReference>
<accession>A0A7W2A8D3</accession>
<dbReference type="InterPro" id="IPR003593">
    <property type="entry name" value="AAA+_ATPase"/>
</dbReference>
<keyword evidence="8 12" id="KW-0067">ATP-binding</keyword>
<dbReference type="SUPFAM" id="SSF52540">
    <property type="entry name" value="P-loop containing nucleoside triphosphate hydrolases"/>
    <property type="match status" value="2"/>
</dbReference>
<reference evidence="12 13" key="1">
    <citation type="submission" date="2020-07" db="EMBL/GenBank/DDBJ databases">
        <authorList>
            <person name="Feng H."/>
        </authorList>
    </citation>
    <scope>NUCLEOTIDE SEQUENCE [LARGE SCALE GENOMIC DNA]</scope>
    <source>
        <strain evidence="13">s-10</strain>
    </source>
</reference>
<comment type="subcellular location">
    <subcellularLocation>
        <location evidence="2">Cell inner membrane</location>
    </subcellularLocation>
    <subcellularLocation>
        <location evidence="1">Cell membrane</location>
        <topology evidence="1">Peripheral membrane protein</topology>
    </subcellularLocation>
</comment>
<dbReference type="InterPro" id="IPR003439">
    <property type="entry name" value="ABC_transporter-like_ATP-bd"/>
</dbReference>
<dbReference type="EMBL" id="JACEIQ010000015">
    <property type="protein sequence ID" value="MBA4495496.1"/>
    <property type="molecule type" value="Genomic_DNA"/>
</dbReference>
<evidence type="ECO:0000256" key="2">
    <source>
        <dbReference type="ARBA" id="ARBA00004533"/>
    </source>
</evidence>
<dbReference type="FunFam" id="3.40.50.300:FF:000126">
    <property type="entry name" value="Galactose/methyl galactoside import ATP-binding protein MglA"/>
    <property type="match status" value="1"/>
</dbReference>
<keyword evidence="7" id="KW-0547">Nucleotide-binding</keyword>
<dbReference type="CDD" id="cd03216">
    <property type="entry name" value="ABC_Carb_Monos_I"/>
    <property type="match status" value="1"/>
</dbReference>
<dbReference type="AlphaFoldDB" id="A0A7W2A8D3"/>
<evidence type="ECO:0000256" key="3">
    <source>
        <dbReference type="ARBA" id="ARBA00022448"/>
    </source>
</evidence>
<dbReference type="InterPro" id="IPR027417">
    <property type="entry name" value="P-loop_NTPase"/>
</dbReference>
<keyword evidence="5" id="KW-0762">Sugar transport</keyword>
<dbReference type="InterPro" id="IPR017871">
    <property type="entry name" value="ABC_transporter-like_CS"/>
</dbReference>
<keyword evidence="6" id="KW-0677">Repeat</keyword>
<dbReference type="FunFam" id="3.40.50.300:FF:000127">
    <property type="entry name" value="Ribose import ATP-binding protein RbsA"/>
    <property type="match status" value="1"/>
</dbReference>
<evidence type="ECO:0000259" key="11">
    <source>
        <dbReference type="PROSITE" id="PS50893"/>
    </source>
</evidence>
<dbReference type="PANTHER" id="PTHR43790:SF9">
    <property type="entry name" value="GALACTOFURANOSE TRANSPORTER ATP-BINDING PROTEIN YTFR"/>
    <property type="match status" value="1"/>
</dbReference>
<dbReference type="PROSITE" id="PS00211">
    <property type="entry name" value="ABC_TRANSPORTER_1"/>
    <property type="match status" value="2"/>
</dbReference>
<dbReference type="CDD" id="cd03215">
    <property type="entry name" value="ABC_Carb_Monos_II"/>
    <property type="match status" value="1"/>
</dbReference>
<comment type="caution">
    <text evidence="12">The sequence shown here is derived from an EMBL/GenBank/DDBJ whole genome shotgun (WGS) entry which is preliminary data.</text>
</comment>
<evidence type="ECO:0000256" key="1">
    <source>
        <dbReference type="ARBA" id="ARBA00004202"/>
    </source>
</evidence>
<evidence type="ECO:0000256" key="6">
    <source>
        <dbReference type="ARBA" id="ARBA00022737"/>
    </source>
</evidence>
<dbReference type="GO" id="GO:0005886">
    <property type="term" value="C:plasma membrane"/>
    <property type="evidence" value="ECO:0007669"/>
    <property type="project" value="UniProtKB-SubCell"/>
</dbReference>
<name>A0A7W2A8D3_9BACL</name>
<keyword evidence="10" id="KW-0472">Membrane</keyword>
<evidence type="ECO:0000256" key="8">
    <source>
        <dbReference type="ARBA" id="ARBA00022840"/>
    </source>
</evidence>
<dbReference type="Gene3D" id="3.40.50.300">
    <property type="entry name" value="P-loop containing nucleotide triphosphate hydrolases"/>
    <property type="match status" value="2"/>
</dbReference>
<evidence type="ECO:0000313" key="12">
    <source>
        <dbReference type="EMBL" id="MBA4495496.1"/>
    </source>
</evidence>
<dbReference type="PANTHER" id="PTHR43790">
    <property type="entry name" value="CARBOHYDRATE TRANSPORT ATP-BINDING PROTEIN MG119-RELATED"/>
    <property type="match status" value="1"/>
</dbReference>
<dbReference type="GO" id="GO:0016887">
    <property type="term" value="F:ATP hydrolysis activity"/>
    <property type="evidence" value="ECO:0007669"/>
    <property type="project" value="InterPro"/>
</dbReference>
<organism evidence="12 13">
    <name type="scientific">Paenactinomyces guangxiensis</name>
    <dbReference type="NCBI Taxonomy" id="1490290"/>
    <lineage>
        <taxon>Bacteria</taxon>
        <taxon>Bacillati</taxon>
        <taxon>Bacillota</taxon>
        <taxon>Bacilli</taxon>
        <taxon>Bacillales</taxon>
        <taxon>Thermoactinomycetaceae</taxon>
        <taxon>Paenactinomyces</taxon>
    </lineage>
</organism>
<evidence type="ECO:0000256" key="9">
    <source>
        <dbReference type="ARBA" id="ARBA00022967"/>
    </source>
</evidence>
<keyword evidence="9" id="KW-1278">Translocase</keyword>